<evidence type="ECO:0000256" key="1">
    <source>
        <dbReference type="SAM" id="MobiDB-lite"/>
    </source>
</evidence>
<dbReference type="AlphaFoldDB" id="A0A8J6LJI7"/>
<gene>
    <name evidence="2" type="ORF">GEV33_006620</name>
</gene>
<feature type="compositionally biased region" description="Basic and acidic residues" evidence="1">
    <location>
        <begin position="72"/>
        <end position="81"/>
    </location>
</feature>
<accession>A0A8J6LJI7</accession>
<feature type="compositionally biased region" description="Basic residues" evidence="1">
    <location>
        <begin position="96"/>
        <end position="106"/>
    </location>
</feature>
<dbReference type="Proteomes" id="UP000719412">
    <property type="component" value="Unassembled WGS sequence"/>
</dbReference>
<dbReference type="EMBL" id="JABDTM020021947">
    <property type="protein sequence ID" value="KAH0816171.1"/>
    <property type="molecule type" value="Genomic_DNA"/>
</dbReference>
<organism evidence="2 3">
    <name type="scientific">Tenebrio molitor</name>
    <name type="common">Yellow mealworm beetle</name>
    <dbReference type="NCBI Taxonomy" id="7067"/>
    <lineage>
        <taxon>Eukaryota</taxon>
        <taxon>Metazoa</taxon>
        <taxon>Ecdysozoa</taxon>
        <taxon>Arthropoda</taxon>
        <taxon>Hexapoda</taxon>
        <taxon>Insecta</taxon>
        <taxon>Pterygota</taxon>
        <taxon>Neoptera</taxon>
        <taxon>Endopterygota</taxon>
        <taxon>Coleoptera</taxon>
        <taxon>Polyphaga</taxon>
        <taxon>Cucujiformia</taxon>
        <taxon>Tenebrionidae</taxon>
        <taxon>Tenebrio</taxon>
    </lineage>
</organism>
<evidence type="ECO:0000313" key="2">
    <source>
        <dbReference type="EMBL" id="KAH0816171.1"/>
    </source>
</evidence>
<evidence type="ECO:0000313" key="3">
    <source>
        <dbReference type="Proteomes" id="UP000719412"/>
    </source>
</evidence>
<feature type="region of interest" description="Disordered" evidence="1">
    <location>
        <begin position="72"/>
        <end position="136"/>
    </location>
</feature>
<proteinExistence type="predicted"/>
<name>A0A8J6LJI7_TENMO</name>
<reference evidence="2" key="1">
    <citation type="journal article" date="2020" name="J Insects Food Feed">
        <title>The yellow mealworm (Tenebrio molitor) genome: a resource for the emerging insects as food and feed industry.</title>
        <authorList>
            <person name="Eriksson T."/>
            <person name="Andere A."/>
            <person name="Kelstrup H."/>
            <person name="Emery V."/>
            <person name="Picard C."/>
        </authorList>
    </citation>
    <scope>NUCLEOTIDE SEQUENCE</scope>
    <source>
        <strain evidence="2">Stoneville</strain>
        <tissue evidence="2">Whole head</tissue>
    </source>
</reference>
<protein>
    <submittedName>
        <fullName evidence="2">Uncharacterized protein</fullName>
    </submittedName>
</protein>
<reference evidence="2" key="2">
    <citation type="submission" date="2021-08" db="EMBL/GenBank/DDBJ databases">
        <authorList>
            <person name="Eriksson T."/>
        </authorList>
    </citation>
    <scope>NUCLEOTIDE SEQUENCE</scope>
    <source>
        <strain evidence="2">Stoneville</strain>
        <tissue evidence="2">Whole head</tissue>
    </source>
</reference>
<sequence>MKSVACEIRIEATTFKQNCFCSSITNAKQRANVNRTSCWPQRQSGDRDESRAARCALRIQCQLRARHTIHRYDKSPVKAEHGYASTVRIPDDLRSASKRPKNKKSQGNRTSHNELEKNSSNEGDAASAAWCTETRP</sequence>
<comment type="caution">
    <text evidence="2">The sequence shown here is derived from an EMBL/GenBank/DDBJ whole genome shotgun (WGS) entry which is preliminary data.</text>
</comment>
<keyword evidence="3" id="KW-1185">Reference proteome</keyword>